<sequence length="202" mass="23556">MSAHQSRRDQDRQRELVQRRRSPSGRRHTFPVSATTTPEQIIRHVERSIVPIRERSVANRLQEHRTREGSPSARLPDINTLLNITGENFDQQIHDHFDQEYRAGRVRDPGRYDFTFQNIQVHIAYMQNDGRTVRRLTRAQANVTFMVDVDMQRGFISTSVGTTAFHMINPPQNIRNEQEIWPSNTGRALHPQIYILPGKPEL</sequence>
<proteinExistence type="predicted"/>
<keyword evidence="2" id="KW-1185">Reference proteome</keyword>
<evidence type="ECO:0000313" key="3">
    <source>
        <dbReference type="WBParaSite" id="ACRNAN_scaffold351.g30629.t1"/>
    </source>
</evidence>
<accession>A0A914DPQ2</accession>
<evidence type="ECO:0000313" key="2">
    <source>
        <dbReference type="Proteomes" id="UP000887540"/>
    </source>
</evidence>
<dbReference type="AlphaFoldDB" id="A0A914DPQ2"/>
<protein>
    <submittedName>
        <fullName evidence="3">Uncharacterized protein</fullName>
    </submittedName>
</protein>
<reference evidence="3" key="1">
    <citation type="submission" date="2022-11" db="UniProtKB">
        <authorList>
            <consortium name="WormBaseParasite"/>
        </authorList>
    </citation>
    <scope>IDENTIFICATION</scope>
</reference>
<evidence type="ECO:0000256" key="1">
    <source>
        <dbReference type="SAM" id="MobiDB-lite"/>
    </source>
</evidence>
<feature type="compositionally biased region" description="Basic residues" evidence="1">
    <location>
        <begin position="19"/>
        <end position="29"/>
    </location>
</feature>
<name>A0A914DPQ2_9BILA</name>
<dbReference type="WBParaSite" id="ACRNAN_scaffold351.g30629.t1">
    <property type="protein sequence ID" value="ACRNAN_scaffold351.g30629.t1"/>
    <property type="gene ID" value="ACRNAN_scaffold351.g30629"/>
</dbReference>
<feature type="region of interest" description="Disordered" evidence="1">
    <location>
        <begin position="1"/>
        <end position="35"/>
    </location>
</feature>
<organism evidence="2 3">
    <name type="scientific">Acrobeloides nanus</name>
    <dbReference type="NCBI Taxonomy" id="290746"/>
    <lineage>
        <taxon>Eukaryota</taxon>
        <taxon>Metazoa</taxon>
        <taxon>Ecdysozoa</taxon>
        <taxon>Nematoda</taxon>
        <taxon>Chromadorea</taxon>
        <taxon>Rhabditida</taxon>
        <taxon>Tylenchina</taxon>
        <taxon>Cephalobomorpha</taxon>
        <taxon>Cephaloboidea</taxon>
        <taxon>Cephalobidae</taxon>
        <taxon>Acrobeloides</taxon>
    </lineage>
</organism>
<feature type="compositionally biased region" description="Basic and acidic residues" evidence="1">
    <location>
        <begin position="1"/>
        <end position="18"/>
    </location>
</feature>
<dbReference type="Proteomes" id="UP000887540">
    <property type="component" value="Unplaced"/>
</dbReference>